<dbReference type="SUPFAM" id="SSF47055">
    <property type="entry name" value="TAF(II)230 TBP-binding fragment"/>
    <property type="match status" value="1"/>
</dbReference>
<keyword evidence="12" id="KW-0396">Initiation factor</keyword>
<dbReference type="InterPro" id="IPR001487">
    <property type="entry name" value="Bromodomain"/>
</dbReference>
<dbReference type="InterPro" id="IPR036741">
    <property type="entry name" value="TAFII-230_TBP-bd_sf"/>
</dbReference>
<feature type="region of interest" description="Disordered" evidence="10">
    <location>
        <begin position="1132"/>
        <end position="1193"/>
    </location>
</feature>
<feature type="compositionally biased region" description="Basic and acidic residues" evidence="10">
    <location>
        <begin position="170"/>
        <end position="182"/>
    </location>
</feature>
<dbReference type="InterPro" id="IPR041670">
    <property type="entry name" value="Znf-CCHC_6"/>
</dbReference>
<evidence type="ECO:0000256" key="8">
    <source>
        <dbReference type="PROSITE-ProRule" id="PRU00035"/>
    </source>
</evidence>
<dbReference type="Pfam" id="PF00439">
    <property type="entry name" value="Bromodomain"/>
    <property type="match status" value="2"/>
</dbReference>
<dbReference type="PANTHER" id="PTHR13900">
    <property type="entry name" value="TRANSCRIPTION INITIATION FACTOR TFIID"/>
    <property type="match status" value="1"/>
</dbReference>
<sequence>MSGSDSDGENVSSDLVGFMFGNIDKHGHLENDVFDEKSKTHLMQLTTLAGLGEFVSRLTKDESSKQENTGSHADYRVEAAPDAVDYSNIDELAEESEMSVDMKAMASHFSRDNDSDDYDADDDVQQKTPHLSSDKRSQQKQDSSHKGSGDGDFIMPSIVSHSHRFSGSSPERKQSSDSERLNRSGGRHDKKKLGGTKIERRKRRKEKLMQQHQQSEEEMIYSQKYKELEEKVNSKDICELFPEFRPNQVLRFLRLFGGQKATSLPNIWRNCRRRKKKKRPQSSIMDPQTEAPKEASRWLEPWTAPPPPMPSLEECASDEEFTMLKPIKSKKSSNQAGGGNAANAKSKIPEWRYGPAALWYDMLGVPETGEGFDYGFKLKNPEETSTAAATKSITNDPSFPSPEHFYMVSQVRWEDDIIWNADDVRYKVGKSIHTTPDSDEKYKLRVDRAAQAGWVPTSTQRTALPHSSTVTTRPITLAIEKPSVNQNDSTVSSIFPIDNYELIYGDWEKDIIWDDQNMDFIPKPTVFKFDPNDENIILGMPDEPKTCNEADSKDTKKENQKKSKLASNKGKDANKDDPDLSKKDGWNLSNDHFYDPKQAASSGLAIGLMSSVLQHSNPAMELQPMFFPTVLGQARLQSFHRPQFRRYQHGAMAKPGFHQVHCVMKHLRKKAKQREQERAASGGGEVFFMRKPEDLSALDGHLILAEYSEEFPPLLSQVGMALKVKNYHKRKPDKDSDSTRYRYGETVYSHSSPFLGTLAPGQSLQAFECNMYRAPIYEHRSKSTDFLIIRTRHNYFIRHVPSIFTVGQLCPLVEVPGPNSKKATNHVRDFLQVFIYRMFAKSREKPKKIRMEEVRKAFPNHSESSIRKRLKLCADFHRTGQDSNWWVIKKDFRLPTEEEMRAMVSPEQSCGFYSMIAAEQRLKDAGYGEKTMLIQPEDDNEEEHQMKVDEEVLNAPWNTTRAFISALKGKCLLQVTGPADPTGCGEGFSYVKVPMKPQQPKTESAPAPPKKLVTGTDADLRRLSLSNAKQLLKKFGVPDEEIRKLSRWEVIDVVRTMSTEQARAGEGGMSKFARGTRFSVAEHQERYKEECQRIFDLQNKVLSSHDILSTDEDSSSADDSDFEEMGKNIENLLSNKKSTMQMSLEKEEQERKELLKMVREDRSSESLSRSSSSVGIGRSSSSMSLKKDREDDTASISSLSSLVGRCLKIHRKFQSDDGTEYMRVETVRKPEVIDAYVRIRSSKNEDFIKKFMMMDEQHREEMRREKRRIQEQLRRIKRNQEKDKINQDRERKKEKDRKGKDVKVDNLKGSQMKCGACGQLGHMRTNRYCPMYNRSAASQDRPVALTEEQEEDMERKMITDSQDLIKVEGTKITLSKDLIKNAEVVRRKSLVLKFQKPDTPSSPSAANLASLRKKRKYQGSVTHCDYLTRIAKKKERRRADPKVTLSTLMENILNGIRDLPETLPFQCPVNPRLVKDYYKIIEKPMDLQTMRENIRKHTYLSRADFREHIDLIVQNSRIYNGVDNNLTRTAQQMLDYTDKKFKVMEDKLMRLEKAINPLLDDDDQVAFSFILDNVLTQKMMVVLDSWPFHNPVNKKFVPDYYTVVQRPMDLGTIRKNVQKHLYQNRGQFMEHVELILTNSSRFNGADSTFTETARKIVSICRNALDENDEHLTQLENDIAAAKKAAEAEVADIDDVTLPSSRGLEDDLMDDDSNMSYADDKMVGDSDVDVETMNEDTRDGTNVDDQLDMAFRGVTSSTDDAVHPSKSRLLEDLLMSDGEMSGTEESEDEGDNPFAHRSDSDVTDDARDDSLQAPPASSLLLAAVNNEGDADSVHNAVTSYLDEALSQANLESTATPTEKPVAPPAPGPSRSGLTLSSEGEDSDPASGGSFVSVGGEVVSDSDLSDD</sequence>
<proteinExistence type="evidence at transcript level"/>
<dbReference type="Pfam" id="PF12157">
    <property type="entry name" value="DUF3591"/>
    <property type="match status" value="1"/>
</dbReference>
<evidence type="ECO:0000256" key="7">
    <source>
        <dbReference type="ARBA" id="ARBA00040102"/>
    </source>
</evidence>
<feature type="compositionally biased region" description="Basic and acidic residues" evidence="10">
    <location>
        <begin position="542"/>
        <end position="561"/>
    </location>
</feature>
<dbReference type="PROSITE" id="PS50014">
    <property type="entry name" value="BROMODOMAIN_2"/>
    <property type="match status" value="2"/>
</dbReference>
<dbReference type="Pfam" id="PF15288">
    <property type="entry name" value="zf-CCHC_6"/>
    <property type="match status" value="1"/>
</dbReference>
<evidence type="ECO:0000259" key="11">
    <source>
        <dbReference type="PROSITE" id="PS50014"/>
    </source>
</evidence>
<dbReference type="Gene3D" id="1.20.920.10">
    <property type="entry name" value="Bromodomain-like"/>
    <property type="match status" value="2"/>
</dbReference>
<dbReference type="GO" id="GO:0016251">
    <property type="term" value="F:RNA polymerase II general transcription initiation factor activity"/>
    <property type="evidence" value="ECO:0007669"/>
    <property type="project" value="InterPro"/>
</dbReference>
<feature type="region of interest" description="Disordered" evidence="10">
    <location>
        <begin position="532"/>
        <end position="588"/>
    </location>
</feature>
<dbReference type="Gene3D" id="1.10.1100.10">
    <property type="entry name" value="TAFII-230 TBP-binding domain"/>
    <property type="match status" value="1"/>
</dbReference>
<evidence type="ECO:0000256" key="5">
    <source>
        <dbReference type="ARBA" id="ARBA00023163"/>
    </source>
</evidence>
<dbReference type="Pfam" id="PF09247">
    <property type="entry name" value="TBP-binding"/>
    <property type="match status" value="1"/>
</dbReference>
<dbReference type="InterPro" id="IPR009067">
    <property type="entry name" value="TAF_II_230-bd"/>
</dbReference>
<feature type="compositionally biased region" description="Acidic residues" evidence="10">
    <location>
        <begin position="114"/>
        <end position="123"/>
    </location>
</feature>
<feature type="region of interest" description="Disordered" evidence="10">
    <location>
        <begin position="109"/>
        <end position="220"/>
    </location>
</feature>
<feature type="compositionally biased region" description="Acidic residues" evidence="10">
    <location>
        <begin position="1781"/>
        <end position="1790"/>
    </location>
</feature>
<keyword evidence="12" id="KW-0648">Protein biosynthesis</keyword>
<feature type="compositionally biased region" description="Basic and acidic residues" evidence="10">
    <location>
        <begin position="1793"/>
        <end position="1809"/>
    </location>
</feature>
<feature type="region of interest" description="Disordered" evidence="10">
    <location>
        <begin position="271"/>
        <end position="306"/>
    </location>
</feature>
<evidence type="ECO:0000256" key="1">
    <source>
        <dbReference type="ARBA" id="ARBA00004123"/>
    </source>
</evidence>
<feature type="compositionally biased region" description="Basic and acidic residues" evidence="10">
    <location>
        <begin position="132"/>
        <end position="149"/>
    </location>
</feature>
<feature type="region of interest" description="Disordered" evidence="10">
    <location>
        <begin position="1846"/>
        <end position="1905"/>
    </location>
</feature>
<evidence type="ECO:0000256" key="6">
    <source>
        <dbReference type="ARBA" id="ARBA00023242"/>
    </source>
</evidence>
<feature type="region of interest" description="Disordered" evidence="10">
    <location>
        <begin position="1778"/>
        <end position="1818"/>
    </location>
</feature>
<gene>
    <name evidence="12" type="primary">Taf1</name>
</gene>
<feature type="compositionally biased region" description="Basic and acidic residues" evidence="10">
    <location>
        <begin position="569"/>
        <end position="585"/>
    </location>
</feature>
<keyword evidence="5" id="KW-0804">Transcription</keyword>
<reference evidence="12" key="1">
    <citation type="submission" date="2020-04" db="EMBL/GenBank/DDBJ databases">
        <authorList>
            <person name="Neveu A P."/>
        </authorList>
    </citation>
    <scope>NUCLEOTIDE SEQUENCE</scope>
    <source>
        <tissue evidence="12">Whole embryo</tissue>
    </source>
</reference>
<comment type="similarity">
    <text evidence="2">Belongs to the TAF1 family.</text>
</comment>
<feature type="domain" description="Bromo" evidence="11">
    <location>
        <begin position="1580"/>
        <end position="1650"/>
    </location>
</feature>
<feature type="compositionally biased region" description="Low complexity" evidence="10">
    <location>
        <begin position="1885"/>
        <end position="1905"/>
    </location>
</feature>
<dbReference type="GO" id="GO:0051123">
    <property type="term" value="P:RNA polymerase II preinitiation complex assembly"/>
    <property type="evidence" value="ECO:0007669"/>
    <property type="project" value="TreeGrafter"/>
</dbReference>
<keyword evidence="4 8" id="KW-0103">Bromodomain</keyword>
<feature type="compositionally biased region" description="Polar residues" evidence="10">
    <location>
        <begin position="1132"/>
        <end position="1142"/>
    </location>
</feature>
<dbReference type="InterPro" id="IPR040240">
    <property type="entry name" value="TAF1"/>
</dbReference>
<evidence type="ECO:0000313" key="12">
    <source>
        <dbReference type="EMBL" id="CAB3266786.1"/>
    </source>
</evidence>
<dbReference type="EMBL" id="LR790924">
    <property type="protein sequence ID" value="CAB3266786.1"/>
    <property type="molecule type" value="mRNA"/>
</dbReference>
<dbReference type="GO" id="GO:0004402">
    <property type="term" value="F:histone acetyltransferase activity"/>
    <property type="evidence" value="ECO:0007669"/>
    <property type="project" value="InterPro"/>
</dbReference>
<dbReference type="InterPro" id="IPR036427">
    <property type="entry name" value="Bromodomain-like_sf"/>
</dbReference>
<evidence type="ECO:0000256" key="3">
    <source>
        <dbReference type="ARBA" id="ARBA00023015"/>
    </source>
</evidence>
<organism evidence="12">
    <name type="scientific">Phallusia mammillata</name>
    <dbReference type="NCBI Taxonomy" id="59560"/>
    <lineage>
        <taxon>Eukaryota</taxon>
        <taxon>Metazoa</taxon>
        <taxon>Chordata</taxon>
        <taxon>Tunicata</taxon>
        <taxon>Ascidiacea</taxon>
        <taxon>Phlebobranchia</taxon>
        <taxon>Ascidiidae</taxon>
        <taxon>Phallusia</taxon>
    </lineage>
</organism>
<feature type="region of interest" description="Disordered" evidence="10">
    <location>
        <begin position="60"/>
        <end position="79"/>
    </location>
</feature>
<feature type="compositionally biased region" description="Polar residues" evidence="10">
    <location>
        <begin position="1846"/>
        <end position="1855"/>
    </location>
</feature>
<dbReference type="GO" id="GO:0003743">
    <property type="term" value="F:translation initiation factor activity"/>
    <property type="evidence" value="ECO:0007669"/>
    <property type="project" value="UniProtKB-KW"/>
</dbReference>
<name>A0A6F9DUY5_9ASCI</name>
<dbReference type="PRINTS" id="PR00503">
    <property type="entry name" value="BROMODOMAIN"/>
</dbReference>
<feature type="domain" description="Bromo" evidence="11">
    <location>
        <begin position="1457"/>
        <end position="1527"/>
    </location>
</feature>
<evidence type="ECO:0000256" key="9">
    <source>
        <dbReference type="SAM" id="Coils"/>
    </source>
</evidence>
<dbReference type="CDD" id="cd05511">
    <property type="entry name" value="Bromo_TFIID"/>
    <property type="match status" value="2"/>
</dbReference>
<feature type="compositionally biased region" description="Basic residues" evidence="10">
    <location>
        <begin position="271"/>
        <end position="280"/>
    </location>
</feature>
<dbReference type="GO" id="GO:0005669">
    <property type="term" value="C:transcription factor TFIID complex"/>
    <property type="evidence" value="ECO:0007669"/>
    <property type="project" value="InterPro"/>
</dbReference>
<keyword evidence="9" id="KW-0175">Coiled coil</keyword>
<dbReference type="InterPro" id="IPR022591">
    <property type="entry name" value="TAF1_HAT_dom"/>
</dbReference>
<evidence type="ECO:0000256" key="2">
    <source>
        <dbReference type="ARBA" id="ARBA00009064"/>
    </source>
</evidence>
<feature type="coiled-coil region" evidence="9">
    <location>
        <begin position="1664"/>
        <end position="1691"/>
    </location>
</feature>
<feature type="region of interest" description="Disordered" evidence="10">
    <location>
        <begin position="1699"/>
        <end position="1720"/>
    </location>
</feature>
<dbReference type="InterPro" id="IPR018359">
    <property type="entry name" value="Bromodomain_CS"/>
</dbReference>
<comment type="subcellular location">
    <subcellularLocation>
        <location evidence="1">Nucleus</location>
    </subcellularLocation>
</comment>
<protein>
    <recommendedName>
        <fullName evidence="7">Transcription initiation factor TFIID subunit 1</fullName>
    </recommendedName>
</protein>
<dbReference type="SUPFAM" id="SSF47370">
    <property type="entry name" value="Bromodomain"/>
    <property type="match status" value="2"/>
</dbReference>
<evidence type="ECO:0000256" key="10">
    <source>
        <dbReference type="SAM" id="MobiDB-lite"/>
    </source>
</evidence>
<feature type="compositionally biased region" description="Low complexity" evidence="10">
    <location>
        <begin position="1165"/>
        <end position="1184"/>
    </location>
</feature>
<dbReference type="FunFam" id="1.20.920.10:FF:000020">
    <property type="entry name" value="Transcription initiation factor TFIID subunit"/>
    <property type="match status" value="1"/>
</dbReference>
<dbReference type="SMART" id="SM00297">
    <property type="entry name" value="BROMO"/>
    <property type="match status" value="2"/>
</dbReference>
<feature type="compositionally biased region" description="Basic and acidic residues" evidence="10">
    <location>
        <begin position="1144"/>
        <end position="1164"/>
    </location>
</feature>
<keyword evidence="6" id="KW-0539">Nucleus</keyword>
<keyword evidence="3" id="KW-0805">Transcription regulation</keyword>
<accession>A0A6F9DUY5</accession>
<feature type="region of interest" description="Disordered" evidence="10">
    <location>
        <begin position="1274"/>
        <end position="1305"/>
    </location>
</feature>
<dbReference type="PROSITE" id="PS00633">
    <property type="entry name" value="BROMODOMAIN_1"/>
    <property type="match status" value="2"/>
</dbReference>
<dbReference type="PANTHER" id="PTHR13900:SF0">
    <property type="entry name" value="TRANSCRIPTION INITIATION FACTOR TFIID SUBUNIT 1"/>
    <property type="match status" value="1"/>
</dbReference>
<dbReference type="GO" id="GO:0017025">
    <property type="term" value="F:TBP-class protein binding"/>
    <property type="evidence" value="ECO:0007669"/>
    <property type="project" value="InterPro"/>
</dbReference>
<evidence type="ECO:0000256" key="4">
    <source>
        <dbReference type="ARBA" id="ARBA00023117"/>
    </source>
</evidence>
<feature type="compositionally biased region" description="Basic residues" evidence="10">
    <location>
        <begin position="188"/>
        <end position="206"/>
    </location>
</feature>